<evidence type="ECO:0000313" key="6">
    <source>
        <dbReference type="Proteomes" id="UP001519887"/>
    </source>
</evidence>
<dbReference type="Proteomes" id="UP001519887">
    <property type="component" value="Unassembled WGS sequence"/>
</dbReference>
<proteinExistence type="predicted"/>
<reference evidence="5 6" key="1">
    <citation type="submission" date="2021-07" db="EMBL/GenBank/DDBJ databases">
        <title>Paenibacillus radiodurans sp. nov., isolated from the southeastern edge of Tengger Desert.</title>
        <authorList>
            <person name="Zhang G."/>
        </authorList>
    </citation>
    <scope>NUCLEOTIDE SEQUENCE [LARGE SCALE GENOMIC DNA]</scope>
    <source>
        <strain evidence="5 6">CCM 7311</strain>
    </source>
</reference>
<evidence type="ECO:0000256" key="2">
    <source>
        <dbReference type="ARBA" id="ARBA00022741"/>
    </source>
</evidence>
<keyword evidence="2" id="KW-0547">Nucleotide-binding</keyword>
<evidence type="ECO:0000256" key="1">
    <source>
        <dbReference type="ARBA" id="ARBA00022448"/>
    </source>
</evidence>
<keyword evidence="3" id="KW-0067">ATP-binding</keyword>
<dbReference type="Pfam" id="PF13732">
    <property type="entry name" value="DrrA1-3_C"/>
    <property type="match status" value="1"/>
</dbReference>
<keyword evidence="6" id="KW-1185">Reference proteome</keyword>
<evidence type="ECO:0000259" key="4">
    <source>
        <dbReference type="Pfam" id="PF13732"/>
    </source>
</evidence>
<keyword evidence="1" id="KW-0813">Transport</keyword>
<accession>A0ABS7CIW1</accession>
<dbReference type="InterPro" id="IPR025302">
    <property type="entry name" value="DrrA1/2-like_C"/>
</dbReference>
<protein>
    <submittedName>
        <fullName evidence="5">DUF4162 domain-containing protein</fullName>
    </submittedName>
</protein>
<sequence>LAKAGGKEFVLQSENSGGRAKLTVTDVEQAALALMSDAASHRVIIRSFEAGQSTLEDLFLKVVQS</sequence>
<comment type="caution">
    <text evidence="5">The sequence shown here is derived from an EMBL/GenBank/DDBJ whole genome shotgun (WGS) entry which is preliminary data.</text>
</comment>
<gene>
    <name evidence="5" type="ORF">K0U00_43090</name>
</gene>
<evidence type="ECO:0000256" key="3">
    <source>
        <dbReference type="ARBA" id="ARBA00022840"/>
    </source>
</evidence>
<name>A0ABS7CIW1_9BACL</name>
<dbReference type="EMBL" id="JAHZIK010002517">
    <property type="protein sequence ID" value="MBW7460868.1"/>
    <property type="molecule type" value="Genomic_DNA"/>
</dbReference>
<feature type="domain" description="Daunorubicin resistance ATP-binding protein DrrA1/2-like C-terminal" evidence="4">
    <location>
        <begin position="10"/>
        <end position="63"/>
    </location>
</feature>
<evidence type="ECO:0000313" key="5">
    <source>
        <dbReference type="EMBL" id="MBW7460868.1"/>
    </source>
</evidence>
<organism evidence="5 6">
    <name type="scientific">Paenibacillus sepulcri</name>
    <dbReference type="NCBI Taxonomy" id="359917"/>
    <lineage>
        <taxon>Bacteria</taxon>
        <taxon>Bacillati</taxon>
        <taxon>Bacillota</taxon>
        <taxon>Bacilli</taxon>
        <taxon>Bacillales</taxon>
        <taxon>Paenibacillaceae</taxon>
        <taxon>Paenibacillus</taxon>
    </lineage>
</organism>
<feature type="non-terminal residue" evidence="5">
    <location>
        <position position="1"/>
    </location>
</feature>